<protein>
    <submittedName>
        <fullName evidence="1">Uncharacterized protein</fullName>
    </submittedName>
</protein>
<dbReference type="EMBL" id="JAACXV010015293">
    <property type="protein sequence ID" value="KAF7264993.1"/>
    <property type="molecule type" value="Genomic_DNA"/>
</dbReference>
<evidence type="ECO:0000313" key="2">
    <source>
        <dbReference type="Proteomes" id="UP000625711"/>
    </source>
</evidence>
<name>A0A834HPB0_RHYFE</name>
<reference evidence="1" key="1">
    <citation type="submission" date="2020-08" db="EMBL/GenBank/DDBJ databases">
        <title>Genome sequencing and assembly of the red palm weevil Rhynchophorus ferrugineus.</title>
        <authorList>
            <person name="Dias G.B."/>
            <person name="Bergman C.M."/>
            <person name="Manee M."/>
        </authorList>
    </citation>
    <scope>NUCLEOTIDE SEQUENCE</scope>
    <source>
        <strain evidence="1">AA-2017</strain>
        <tissue evidence="1">Whole larva</tissue>
    </source>
</reference>
<organism evidence="1 2">
    <name type="scientific">Rhynchophorus ferrugineus</name>
    <name type="common">Red palm weevil</name>
    <name type="synonym">Curculio ferrugineus</name>
    <dbReference type="NCBI Taxonomy" id="354439"/>
    <lineage>
        <taxon>Eukaryota</taxon>
        <taxon>Metazoa</taxon>
        <taxon>Ecdysozoa</taxon>
        <taxon>Arthropoda</taxon>
        <taxon>Hexapoda</taxon>
        <taxon>Insecta</taxon>
        <taxon>Pterygota</taxon>
        <taxon>Neoptera</taxon>
        <taxon>Endopterygota</taxon>
        <taxon>Coleoptera</taxon>
        <taxon>Polyphaga</taxon>
        <taxon>Cucujiformia</taxon>
        <taxon>Curculionidae</taxon>
        <taxon>Dryophthorinae</taxon>
        <taxon>Rhynchophorus</taxon>
    </lineage>
</organism>
<keyword evidence="2" id="KW-1185">Reference proteome</keyword>
<proteinExistence type="predicted"/>
<dbReference type="Proteomes" id="UP000625711">
    <property type="component" value="Unassembled WGS sequence"/>
</dbReference>
<evidence type="ECO:0000313" key="1">
    <source>
        <dbReference type="EMBL" id="KAF7264993.1"/>
    </source>
</evidence>
<dbReference type="AlphaFoldDB" id="A0A834HPB0"/>
<accession>A0A834HPB0</accession>
<gene>
    <name evidence="1" type="ORF">GWI33_021777</name>
</gene>
<sequence length="109" mass="12275">MVFFAGSLATIYHLSFPPWYMTCQNSTLLRNSFWYDFPSIQKLFKLDIRPRRPTRARCPTLGRLSLIGFECGGLRTSSLQPGRVLSYVNPSTASGFCTEHLPQVGVVAE</sequence>
<comment type="caution">
    <text evidence="1">The sequence shown here is derived from an EMBL/GenBank/DDBJ whole genome shotgun (WGS) entry which is preliminary data.</text>
</comment>